<evidence type="ECO:0008006" key="3">
    <source>
        <dbReference type="Google" id="ProtNLM"/>
    </source>
</evidence>
<dbReference type="AlphaFoldDB" id="A0A645AQ46"/>
<gene>
    <name evidence="2" type="ORF">SDC9_98475</name>
</gene>
<comment type="caution">
    <text evidence="2">The sequence shown here is derived from an EMBL/GenBank/DDBJ whole genome shotgun (WGS) entry which is preliminary data.</text>
</comment>
<dbReference type="InterPro" id="IPR046664">
    <property type="entry name" value="DUF6773"/>
</dbReference>
<feature type="transmembrane region" description="Helical" evidence="1">
    <location>
        <begin position="53"/>
        <end position="70"/>
    </location>
</feature>
<reference evidence="2" key="1">
    <citation type="submission" date="2019-08" db="EMBL/GenBank/DDBJ databases">
        <authorList>
            <person name="Kucharzyk K."/>
            <person name="Murdoch R.W."/>
            <person name="Higgins S."/>
            <person name="Loffler F."/>
        </authorList>
    </citation>
    <scope>NUCLEOTIDE SEQUENCE</scope>
</reference>
<feature type="transmembrane region" description="Helical" evidence="1">
    <location>
        <begin position="28"/>
        <end position="47"/>
    </location>
</feature>
<protein>
    <recommendedName>
        <fullName evidence="3">DUF3278 domain-containing protein</fullName>
    </recommendedName>
</protein>
<dbReference type="Pfam" id="PF20563">
    <property type="entry name" value="DUF6773"/>
    <property type="match status" value="1"/>
</dbReference>
<proteinExistence type="predicted"/>
<keyword evidence="1" id="KW-0472">Membrane</keyword>
<organism evidence="2">
    <name type="scientific">bioreactor metagenome</name>
    <dbReference type="NCBI Taxonomy" id="1076179"/>
    <lineage>
        <taxon>unclassified sequences</taxon>
        <taxon>metagenomes</taxon>
        <taxon>ecological metagenomes</taxon>
    </lineage>
</organism>
<feature type="transmembrane region" description="Helical" evidence="1">
    <location>
        <begin position="90"/>
        <end position="113"/>
    </location>
</feature>
<evidence type="ECO:0000313" key="2">
    <source>
        <dbReference type="EMBL" id="MPM51724.1"/>
    </source>
</evidence>
<accession>A0A645AQ46</accession>
<keyword evidence="1" id="KW-0812">Transmembrane</keyword>
<keyword evidence="1" id="KW-1133">Transmembrane helix</keyword>
<sequence length="166" mass="18928">MKNMKNIINNKVTDERILSEKRRIGNEAFNVLIYMLLASIFIQEYLFKAPFSQYAVEVVCLIVSYFFVIVRTVKSGNDVYYEKKYSQKNVVMGSIVSGLAVAAVTTVLNWVNYDELMSKNLGNTVLISLITFVSSAVLVFVVLELTYIVNKKKQDKIKSELDDNED</sequence>
<dbReference type="EMBL" id="VSSQ01013543">
    <property type="protein sequence ID" value="MPM51724.1"/>
    <property type="molecule type" value="Genomic_DNA"/>
</dbReference>
<feature type="transmembrane region" description="Helical" evidence="1">
    <location>
        <begin position="125"/>
        <end position="149"/>
    </location>
</feature>
<evidence type="ECO:0000256" key="1">
    <source>
        <dbReference type="SAM" id="Phobius"/>
    </source>
</evidence>
<name>A0A645AQ46_9ZZZZ</name>